<dbReference type="Proteomes" id="UP000076625">
    <property type="component" value="Unassembled WGS sequence"/>
</dbReference>
<dbReference type="RefSeq" id="WP_066611496.1">
    <property type="nucleotide sequence ID" value="NZ_LQQU01000017.1"/>
</dbReference>
<dbReference type="SUPFAM" id="SSF54631">
    <property type="entry name" value="CBS-domain pair"/>
    <property type="match status" value="1"/>
</dbReference>
<keyword evidence="3" id="KW-0808">Transferase</keyword>
<dbReference type="Pfam" id="PF00571">
    <property type="entry name" value="CBS"/>
    <property type="match status" value="1"/>
</dbReference>
<keyword evidence="1" id="KW-0129">CBS domain</keyword>
<dbReference type="InterPro" id="IPR000644">
    <property type="entry name" value="CBS_dom"/>
</dbReference>
<gene>
    <name evidence="3" type="ORF">AVW16_09775</name>
</gene>
<evidence type="ECO:0000313" key="4">
    <source>
        <dbReference type="Proteomes" id="UP000076625"/>
    </source>
</evidence>
<evidence type="ECO:0000313" key="3">
    <source>
        <dbReference type="EMBL" id="KZE32671.1"/>
    </source>
</evidence>
<accession>A0A163CKV0</accession>
<dbReference type="STRING" id="1452487.AVW16_09775"/>
<evidence type="ECO:0000256" key="1">
    <source>
        <dbReference type="PROSITE-ProRule" id="PRU00703"/>
    </source>
</evidence>
<feature type="domain" description="CBS" evidence="2">
    <location>
        <begin position="40"/>
        <end position="101"/>
    </location>
</feature>
<keyword evidence="3" id="KW-0418">Kinase</keyword>
<protein>
    <submittedName>
        <fullName evidence="3">Histidine kinase</fullName>
    </submittedName>
</protein>
<keyword evidence="4" id="KW-1185">Reference proteome</keyword>
<dbReference type="OrthoDB" id="5295117at2"/>
<comment type="caution">
    <text evidence="3">The sequence shown here is derived from an EMBL/GenBank/DDBJ whole genome shotgun (WGS) entry which is preliminary data.</text>
</comment>
<dbReference type="SMART" id="SM00116">
    <property type="entry name" value="CBS"/>
    <property type="match status" value="1"/>
</dbReference>
<dbReference type="EMBL" id="LQQU01000017">
    <property type="protein sequence ID" value="KZE32671.1"/>
    <property type="molecule type" value="Genomic_DNA"/>
</dbReference>
<sequence length="200" mass="22465">MESQFQSLPTIALPQETDLIRLDARPRRSVAMDSPALEVMTDLKTVDPVSVHEDTPLDDAHREMVSRGIRLLFVTDDDGRLTGLMTATDVLGERPMQCMLEHGKRHSDVLVRDVMTPRAQLEALKLDDIANAKVGHMVATMKRLGRQHALVVEMNRDTGHYEVCGLFSTSQMARRLGISLNFIRVPQAFSEIQHSLLHES</sequence>
<dbReference type="InterPro" id="IPR046342">
    <property type="entry name" value="CBS_dom_sf"/>
</dbReference>
<dbReference type="GO" id="GO:0016301">
    <property type="term" value="F:kinase activity"/>
    <property type="evidence" value="ECO:0007669"/>
    <property type="project" value="UniProtKB-KW"/>
</dbReference>
<proteinExistence type="predicted"/>
<dbReference type="CDD" id="cd04640">
    <property type="entry name" value="CBS_pair_proteobact"/>
    <property type="match status" value="1"/>
</dbReference>
<reference evidence="4" key="1">
    <citation type="submission" date="2016-01" db="EMBL/GenBank/DDBJ databases">
        <title>Draft genome of Chromobacterium sp. F49.</title>
        <authorList>
            <person name="Hong K.W."/>
        </authorList>
    </citation>
    <scope>NUCLEOTIDE SEQUENCE [LARGE SCALE GENOMIC DNA]</scope>
    <source>
        <strain evidence="4">CN10</strain>
    </source>
</reference>
<evidence type="ECO:0000259" key="2">
    <source>
        <dbReference type="PROSITE" id="PS51371"/>
    </source>
</evidence>
<dbReference type="AlphaFoldDB" id="A0A163CKV0"/>
<dbReference type="Gene3D" id="3.10.580.10">
    <property type="entry name" value="CBS-domain"/>
    <property type="match status" value="1"/>
</dbReference>
<name>A0A163CKV0_9NEIS</name>
<dbReference type="PROSITE" id="PS51371">
    <property type="entry name" value="CBS"/>
    <property type="match status" value="1"/>
</dbReference>
<organism evidence="3 4">
    <name type="scientific">Crenobacter luteus</name>
    <dbReference type="NCBI Taxonomy" id="1452487"/>
    <lineage>
        <taxon>Bacteria</taxon>
        <taxon>Pseudomonadati</taxon>
        <taxon>Pseudomonadota</taxon>
        <taxon>Betaproteobacteria</taxon>
        <taxon>Neisseriales</taxon>
        <taxon>Neisseriaceae</taxon>
        <taxon>Crenobacter</taxon>
    </lineage>
</organism>